<sequence length="59" mass="6263">MLILLAVVLAGLWLLGMTGAFSMFGFLHLLLILAFILVLVRIMQSTGGAGGRSQVSDQT</sequence>
<feature type="transmembrane region" description="Helical" evidence="1">
    <location>
        <begin position="26"/>
        <end position="43"/>
    </location>
</feature>
<accession>A0A6C0U6D1</accession>
<keyword evidence="1" id="KW-1133">Transmembrane helix</keyword>
<dbReference type="AlphaFoldDB" id="A0A6C0U6D1"/>
<organism evidence="2 3">
    <name type="scientific">Kineobactrum salinum</name>
    <dbReference type="NCBI Taxonomy" id="2708301"/>
    <lineage>
        <taxon>Bacteria</taxon>
        <taxon>Pseudomonadati</taxon>
        <taxon>Pseudomonadota</taxon>
        <taxon>Gammaproteobacteria</taxon>
        <taxon>Cellvibrionales</taxon>
        <taxon>Halieaceae</taxon>
        <taxon>Kineobactrum</taxon>
    </lineage>
</organism>
<keyword evidence="1" id="KW-0472">Membrane</keyword>
<dbReference type="NCBIfam" id="NF033488">
    <property type="entry name" value="lmo0937_fam_TM"/>
    <property type="match status" value="1"/>
</dbReference>
<reference evidence="2 3" key="1">
    <citation type="submission" date="2020-02" db="EMBL/GenBank/DDBJ databases">
        <title>Genome sequencing for Kineobactrum sp. M2.</title>
        <authorList>
            <person name="Park S.-J."/>
        </authorList>
    </citation>
    <scope>NUCLEOTIDE SEQUENCE [LARGE SCALE GENOMIC DNA]</scope>
    <source>
        <strain evidence="2 3">M2</strain>
    </source>
</reference>
<keyword evidence="1" id="KW-0812">Transmembrane</keyword>
<protein>
    <submittedName>
        <fullName evidence="2">Lmo0937 family membrane protein</fullName>
    </submittedName>
</protein>
<dbReference type="Proteomes" id="UP000477680">
    <property type="component" value="Chromosome"/>
</dbReference>
<proteinExistence type="predicted"/>
<name>A0A6C0U6D1_9GAMM</name>
<evidence type="ECO:0000313" key="3">
    <source>
        <dbReference type="Proteomes" id="UP000477680"/>
    </source>
</evidence>
<keyword evidence="3" id="KW-1185">Reference proteome</keyword>
<dbReference type="EMBL" id="CP048711">
    <property type="protein sequence ID" value="QIB67760.1"/>
    <property type="molecule type" value="Genomic_DNA"/>
</dbReference>
<evidence type="ECO:0000256" key="1">
    <source>
        <dbReference type="SAM" id="Phobius"/>
    </source>
</evidence>
<gene>
    <name evidence="2" type="ORF">G3T16_19265</name>
</gene>
<dbReference type="KEGG" id="kim:G3T16_19265"/>
<dbReference type="InterPro" id="IPR043727">
    <property type="entry name" value="Lmo0937-like"/>
</dbReference>
<evidence type="ECO:0000313" key="2">
    <source>
        <dbReference type="EMBL" id="QIB67760.1"/>
    </source>
</evidence>